<feature type="compositionally biased region" description="Low complexity" evidence="1">
    <location>
        <begin position="299"/>
        <end position="322"/>
    </location>
</feature>
<gene>
    <name evidence="2" type="ORF">B0H16DRAFT_86430</name>
</gene>
<protein>
    <submittedName>
        <fullName evidence="2">Uncharacterized protein</fullName>
    </submittedName>
</protein>
<reference evidence="2" key="1">
    <citation type="submission" date="2023-03" db="EMBL/GenBank/DDBJ databases">
        <title>Massive genome expansion in bonnet fungi (Mycena s.s.) driven by repeated elements and novel gene families across ecological guilds.</title>
        <authorList>
            <consortium name="Lawrence Berkeley National Laboratory"/>
            <person name="Harder C.B."/>
            <person name="Miyauchi S."/>
            <person name="Viragh M."/>
            <person name="Kuo A."/>
            <person name="Thoen E."/>
            <person name="Andreopoulos B."/>
            <person name="Lu D."/>
            <person name="Skrede I."/>
            <person name="Drula E."/>
            <person name="Henrissat B."/>
            <person name="Morin E."/>
            <person name="Kohler A."/>
            <person name="Barry K."/>
            <person name="LaButti K."/>
            <person name="Morin E."/>
            <person name="Salamov A."/>
            <person name="Lipzen A."/>
            <person name="Mereny Z."/>
            <person name="Hegedus B."/>
            <person name="Baldrian P."/>
            <person name="Stursova M."/>
            <person name="Weitz H."/>
            <person name="Taylor A."/>
            <person name="Grigoriev I.V."/>
            <person name="Nagy L.G."/>
            <person name="Martin F."/>
            <person name="Kauserud H."/>
        </authorList>
    </citation>
    <scope>NUCLEOTIDE SEQUENCE</scope>
    <source>
        <strain evidence="2">CBHHK182m</strain>
    </source>
</reference>
<evidence type="ECO:0000256" key="1">
    <source>
        <dbReference type="SAM" id="MobiDB-lite"/>
    </source>
</evidence>
<accession>A0AAD7JZG2</accession>
<sequence>MSSQTQPLIPPPKKIPLLERRSTILKELREAMGPPWDSDSDSFKKFCRTLRGYAADLNIDGMTRSENMDPKEWTSLVNKVASKFPDLNRYQDKWPITIYYNRWVADRRYHKKQQEDKESHSTNTSSAQAPSARSPRIQHALTSTPFIAPSSNARRDPTNTQPASAKSAPQDPNTPCKRPRAPDSNDSDSDKSFESPIKRRARSSSSSSSSSDESNISPPRPAQRPRVYIEKNPPHDARPSGNAEGTRYYIGKNPINYRRPAENGSASHPRKRKAPAVKKVILSDDEFDEDSDVSRRAKQGTQGQSSQGGSRMGQSSQGTSSQPATQLSTDPSVDVHTLTDWPIFCVFCGAPPIVAPRYTTELRALLPPGAPAVLATMGILHDLHLRILATRITPEQRRAFLLSAVTKSRCTQFDALEMASALDTFGEKIMERGESLPGESMEPCAYHADNHDVAVPPELARALQEFGMEELGPAAVFLGINSDTRFQDARKFDEDVKRVMLFENMKGIAPSAFQKMMLEIVLSEPA</sequence>
<comment type="caution">
    <text evidence="2">The sequence shown here is derived from an EMBL/GenBank/DDBJ whole genome shotgun (WGS) entry which is preliminary data.</text>
</comment>
<feature type="compositionally biased region" description="Low complexity" evidence="1">
    <location>
        <begin position="125"/>
        <end position="135"/>
    </location>
</feature>
<feature type="compositionally biased region" description="Basic and acidic residues" evidence="1">
    <location>
        <begin position="111"/>
        <end position="120"/>
    </location>
</feature>
<organism evidence="2 3">
    <name type="scientific">Mycena metata</name>
    <dbReference type="NCBI Taxonomy" id="1033252"/>
    <lineage>
        <taxon>Eukaryota</taxon>
        <taxon>Fungi</taxon>
        <taxon>Dikarya</taxon>
        <taxon>Basidiomycota</taxon>
        <taxon>Agaricomycotina</taxon>
        <taxon>Agaricomycetes</taxon>
        <taxon>Agaricomycetidae</taxon>
        <taxon>Agaricales</taxon>
        <taxon>Marasmiineae</taxon>
        <taxon>Mycenaceae</taxon>
        <taxon>Mycena</taxon>
    </lineage>
</organism>
<feature type="compositionally biased region" description="Polar residues" evidence="1">
    <location>
        <begin position="140"/>
        <end position="164"/>
    </location>
</feature>
<dbReference type="Proteomes" id="UP001215598">
    <property type="component" value="Unassembled WGS sequence"/>
</dbReference>
<name>A0AAD7JZG2_9AGAR</name>
<evidence type="ECO:0000313" key="3">
    <source>
        <dbReference type="Proteomes" id="UP001215598"/>
    </source>
</evidence>
<feature type="region of interest" description="Disordered" evidence="1">
    <location>
        <begin position="111"/>
        <end position="331"/>
    </location>
</feature>
<evidence type="ECO:0000313" key="2">
    <source>
        <dbReference type="EMBL" id="KAJ7775118.1"/>
    </source>
</evidence>
<keyword evidence="3" id="KW-1185">Reference proteome</keyword>
<feature type="compositionally biased region" description="Basic and acidic residues" evidence="1">
    <location>
        <begin position="180"/>
        <end position="197"/>
    </location>
</feature>
<dbReference type="EMBL" id="JARKIB010000011">
    <property type="protein sequence ID" value="KAJ7775118.1"/>
    <property type="molecule type" value="Genomic_DNA"/>
</dbReference>
<feature type="compositionally biased region" description="Basic and acidic residues" evidence="1">
    <location>
        <begin position="227"/>
        <end position="238"/>
    </location>
</feature>
<dbReference type="AlphaFoldDB" id="A0AAD7JZG2"/>
<proteinExistence type="predicted"/>